<organism evidence="2 3">
    <name type="scientific">Cryptococcus neoformans Tu259-1</name>
    <dbReference type="NCBI Taxonomy" id="1230072"/>
    <lineage>
        <taxon>Eukaryota</taxon>
        <taxon>Fungi</taxon>
        <taxon>Dikarya</taxon>
        <taxon>Basidiomycota</taxon>
        <taxon>Agaricomycotina</taxon>
        <taxon>Tremellomycetes</taxon>
        <taxon>Tremellales</taxon>
        <taxon>Cryptococcaceae</taxon>
        <taxon>Cryptococcus</taxon>
        <taxon>Cryptococcus neoformans species complex</taxon>
    </lineage>
</organism>
<dbReference type="CDD" id="cd02970">
    <property type="entry name" value="PRX_like2"/>
    <property type="match status" value="1"/>
</dbReference>
<accession>A0A854QMT9</accession>
<evidence type="ECO:0000313" key="3">
    <source>
        <dbReference type="Proteomes" id="UP000199727"/>
    </source>
</evidence>
<dbReference type="Pfam" id="PF13911">
    <property type="entry name" value="AhpC-TSA_2"/>
    <property type="match status" value="1"/>
</dbReference>
<feature type="region of interest" description="Disordered" evidence="1">
    <location>
        <begin position="708"/>
        <end position="760"/>
    </location>
</feature>
<evidence type="ECO:0000313" key="2">
    <source>
        <dbReference type="EMBL" id="OXG25011.1"/>
    </source>
</evidence>
<dbReference type="EMBL" id="AMKT01000028">
    <property type="protein sequence ID" value="OXG25011.1"/>
    <property type="molecule type" value="Genomic_DNA"/>
</dbReference>
<dbReference type="SUPFAM" id="SSF52833">
    <property type="entry name" value="Thioredoxin-like"/>
    <property type="match status" value="1"/>
</dbReference>
<feature type="region of interest" description="Disordered" evidence="1">
    <location>
        <begin position="101"/>
        <end position="125"/>
    </location>
</feature>
<feature type="compositionally biased region" description="Low complexity" evidence="1">
    <location>
        <begin position="22"/>
        <end position="43"/>
    </location>
</feature>
<dbReference type="OrthoDB" id="40334at2759"/>
<sequence>MLHSLQPQNAPNDLGRSNSVYSSLSPAANSLPSSSFSARPHSAFEATTPPARHSFLLPSVDHSPSSDGHSPHQSQALHRPPSLPNAAILLEHGSVRNSNLCRSHSTRSARTKSIRRKPVPTMPLPMQDKEFTIGLGLPPNHPFANVASQAMTRSSSSYGYESMRYSTEKIDNRFGTGWQLANRAVSAGVIAPVPPHRVTSRPHLERACASSPSTPTRKTQPPFPPPSFPLHHSADPPLKPFPRRDTSPHFSEQHVQQLHSRVPEYTLSVNRPLPPAPTDTASIRSAHTAPLSAATHGGRSSSSADSVRIMTPIHSSTHEQAVHNRDSSHRSVHNVPSSVPPIMPKRLMSDDVVVRSKGSKKVQQKIKVPKKVILLGGETLADVEFSVDKLVSRDRVLEASTCFVRDENGLPICFGDLLSPPGPVEAGKPTPKTVVFFIRTFWCGQCQDYTLASISILSPEALEKAGIKVVIIGHGSWKVLKAYRRLFNCPFPIYVDGPKKLYSLMGMTKGAPKTAPWGHFWKGRAEYHQRAVPGQLAHGISNALFKMPVKPPGDLTQLGGEFIFSPGSVCEFAHRMTHASDHMEAPEVIRLAGCDHPTVEEIKAVELAESQREELGKLRVEMERWKKERAAELEGIKMRKAARRGIPYSRSLEIGPQMAQAHDFEFDFEDGLEVAYEEEDEDETEALEMGEHWDERFRRVISLEQQVSRKEEKETSAGIGKRVMETPLGHEARGQQRDDEVEMISPEGNGNLHVHIGPAS</sequence>
<reference evidence="2 3" key="1">
    <citation type="submission" date="2017-06" db="EMBL/GenBank/DDBJ databases">
        <title>Global population genomics of the pathogenic fungus Cryptococcus neoformans var. grubii.</title>
        <authorList>
            <person name="Cuomo C."/>
            <person name="Litvintseva A."/>
            <person name="Chen Y."/>
            <person name="Young S."/>
            <person name="Zeng Q."/>
            <person name="Chapman S."/>
            <person name="Gujja S."/>
            <person name="Saif S."/>
            <person name="Birren B."/>
        </authorList>
    </citation>
    <scope>NUCLEOTIDE SEQUENCE [LARGE SCALE GENOMIC DNA]</scope>
    <source>
        <strain evidence="2 3">Tu259-1</strain>
    </source>
</reference>
<feature type="compositionally biased region" description="Basic and acidic residues" evidence="1">
    <location>
        <begin position="722"/>
        <end position="738"/>
    </location>
</feature>
<dbReference type="PANTHER" id="PTHR28630">
    <property type="match status" value="1"/>
</dbReference>
<feature type="region of interest" description="Disordered" evidence="1">
    <location>
        <begin position="322"/>
        <end position="344"/>
    </location>
</feature>
<evidence type="ECO:0000256" key="1">
    <source>
        <dbReference type="SAM" id="MobiDB-lite"/>
    </source>
</evidence>
<evidence type="ECO:0008006" key="4">
    <source>
        <dbReference type="Google" id="ProtNLM"/>
    </source>
</evidence>
<feature type="compositionally biased region" description="Polar residues" evidence="1">
    <location>
        <begin position="210"/>
        <end position="219"/>
    </location>
</feature>
<dbReference type="InterPro" id="IPR036249">
    <property type="entry name" value="Thioredoxin-like_sf"/>
</dbReference>
<feature type="region of interest" description="Disordered" evidence="1">
    <location>
        <begin position="194"/>
        <end position="259"/>
    </location>
</feature>
<feature type="compositionally biased region" description="Low complexity" evidence="1">
    <location>
        <begin position="58"/>
        <end position="75"/>
    </location>
</feature>
<feature type="compositionally biased region" description="Basic residues" evidence="1">
    <location>
        <begin position="104"/>
        <end position="118"/>
    </location>
</feature>
<protein>
    <recommendedName>
        <fullName evidence="4">FmHP</fullName>
    </recommendedName>
</protein>
<dbReference type="InterPro" id="IPR032801">
    <property type="entry name" value="PXL2A/B/C"/>
</dbReference>
<dbReference type="Gene3D" id="3.40.30.10">
    <property type="entry name" value="Glutaredoxin"/>
    <property type="match status" value="1"/>
</dbReference>
<proteinExistence type="predicted"/>
<dbReference type="PANTHER" id="PTHR28630:SF3">
    <property type="entry name" value="PEROXIREDOXIN-LIKE 2C"/>
    <property type="match status" value="1"/>
</dbReference>
<gene>
    <name evidence="2" type="ORF">C361_02012</name>
</gene>
<dbReference type="AlphaFoldDB" id="A0A854QMT9"/>
<comment type="caution">
    <text evidence="2">The sequence shown here is derived from an EMBL/GenBank/DDBJ whole genome shotgun (WGS) entry which is preliminary data.</text>
</comment>
<feature type="compositionally biased region" description="Polar residues" evidence="1">
    <location>
        <begin position="248"/>
        <end position="259"/>
    </location>
</feature>
<name>A0A854QMT9_CRYNE</name>
<feature type="region of interest" description="Disordered" evidence="1">
    <location>
        <begin position="1"/>
        <end position="80"/>
    </location>
</feature>
<feature type="compositionally biased region" description="Polar residues" evidence="1">
    <location>
        <begin position="1"/>
        <end position="21"/>
    </location>
</feature>
<dbReference type="Proteomes" id="UP000199727">
    <property type="component" value="Unassembled WGS sequence"/>
</dbReference>